<dbReference type="EMBL" id="CP064936">
    <property type="protein sequence ID" value="QQA00301.1"/>
    <property type="molecule type" value="Genomic_DNA"/>
</dbReference>
<dbReference type="Proteomes" id="UP000595224">
    <property type="component" value="Chromosome"/>
</dbReference>
<dbReference type="PANTHER" id="PTHR30614:SF20">
    <property type="entry name" value="GLUTAMINE TRANSPORT SYSTEM PERMEASE PROTEIN GLNP"/>
    <property type="match status" value="1"/>
</dbReference>
<keyword evidence="8 10" id="KW-1133">Transmembrane helix</keyword>
<comment type="similarity">
    <text evidence="3">Belongs to the binding-protein-dependent transport system permease family. HisMQ subfamily.</text>
</comment>
<sequence>MNNQGLLYWLWYIFKNYWNYFLKGTVLTLEIAILGTILGYILGFAIGLVQATPIAKGDGIGRKIVFRVLKPLCSAFVAVFRGTPMMVQAMVFYYGLKNSGIDISPFLASLIVLMMNTGAYMAETVRGGIISIDKGQLEGGFALGMSHTKTMFCVILPQAFRNIVPEMVNQFLTNLKMTSVLNVIGVYELYFATKSAAGIYYRYFESYIICAIFYFIICSVFTKILKSVEKKAFEQKDYELAVQYMGDSAE</sequence>
<feature type="transmembrane region" description="Helical" evidence="10">
    <location>
        <begin position="180"/>
        <end position="200"/>
    </location>
</feature>
<dbReference type="GO" id="GO:0043190">
    <property type="term" value="C:ATP-binding cassette (ABC) transporter complex"/>
    <property type="evidence" value="ECO:0007669"/>
    <property type="project" value="InterPro"/>
</dbReference>
<dbReference type="NCBIfam" id="TIGR01726">
    <property type="entry name" value="HEQRo_perm_3TM"/>
    <property type="match status" value="1"/>
</dbReference>
<proteinExistence type="inferred from homology"/>
<keyword evidence="4 10" id="KW-0813">Transport</keyword>
<feature type="transmembrane region" description="Helical" evidence="10">
    <location>
        <begin position="20"/>
        <end position="43"/>
    </location>
</feature>
<evidence type="ECO:0000256" key="5">
    <source>
        <dbReference type="ARBA" id="ARBA00022475"/>
    </source>
</evidence>
<dbReference type="PANTHER" id="PTHR30614">
    <property type="entry name" value="MEMBRANE COMPONENT OF AMINO ACID ABC TRANSPORTER"/>
    <property type="match status" value="1"/>
</dbReference>
<dbReference type="GO" id="GO:0022857">
    <property type="term" value="F:transmembrane transporter activity"/>
    <property type="evidence" value="ECO:0007669"/>
    <property type="project" value="InterPro"/>
</dbReference>
<evidence type="ECO:0000256" key="6">
    <source>
        <dbReference type="ARBA" id="ARBA00022692"/>
    </source>
</evidence>
<evidence type="ECO:0000256" key="4">
    <source>
        <dbReference type="ARBA" id="ARBA00022448"/>
    </source>
</evidence>
<keyword evidence="6 10" id="KW-0812">Transmembrane</keyword>
<dbReference type="PROSITE" id="PS50928">
    <property type="entry name" value="ABC_TM1"/>
    <property type="match status" value="1"/>
</dbReference>
<dbReference type="SUPFAM" id="SSF161098">
    <property type="entry name" value="MetI-like"/>
    <property type="match status" value="1"/>
</dbReference>
<evidence type="ECO:0000256" key="2">
    <source>
        <dbReference type="ARBA" id="ARBA00004429"/>
    </source>
</evidence>
<comment type="function">
    <text evidence="1">Part of the binding-protein-dependent transport system for glutamine; probably responsible for the translocation of the substrate across the membrane.</text>
</comment>
<keyword evidence="13" id="KW-1185">Reference proteome</keyword>
<dbReference type="RefSeq" id="WP_198442096.1">
    <property type="nucleotide sequence ID" value="NZ_CBCSHE010000001.1"/>
</dbReference>
<dbReference type="KEGG" id="tper:IWA51_08445"/>
<dbReference type="InterPro" id="IPR010065">
    <property type="entry name" value="AA_ABC_transptr_permease_3TM"/>
</dbReference>
<feature type="domain" description="ABC transmembrane type-1" evidence="11">
    <location>
        <begin position="25"/>
        <end position="225"/>
    </location>
</feature>
<dbReference type="Gene3D" id="1.10.3720.10">
    <property type="entry name" value="MetI-like"/>
    <property type="match status" value="1"/>
</dbReference>
<evidence type="ECO:0000256" key="3">
    <source>
        <dbReference type="ARBA" id="ARBA00010072"/>
    </source>
</evidence>
<evidence type="ECO:0000313" key="12">
    <source>
        <dbReference type="EMBL" id="QQA00301.1"/>
    </source>
</evidence>
<evidence type="ECO:0000259" key="11">
    <source>
        <dbReference type="PROSITE" id="PS50928"/>
    </source>
</evidence>
<feature type="transmembrane region" description="Helical" evidence="10">
    <location>
        <begin position="64"/>
        <end position="83"/>
    </location>
</feature>
<comment type="subcellular location">
    <subcellularLocation>
        <location evidence="2">Cell inner membrane</location>
        <topology evidence="2">Multi-pass membrane protein</topology>
    </subcellularLocation>
    <subcellularLocation>
        <location evidence="10">Cell membrane</location>
        <topology evidence="10">Multi-pass membrane protein</topology>
    </subcellularLocation>
</comment>
<accession>A0A7T3RBX9</accession>
<evidence type="ECO:0000313" key="13">
    <source>
        <dbReference type="Proteomes" id="UP000595224"/>
    </source>
</evidence>
<keyword evidence="7" id="KW-0029">Amino-acid transport</keyword>
<evidence type="ECO:0000256" key="8">
    <source>
        <dbReference type="ARBA" id="ARBA00022989"/>
    </source>
</evidence>
<reference evidence="12 13" key="1">
    <citation type="submission" date="2020-11" db="EMBL/GenBank/DDBJ databases">
        <title>Treponema Peruensis nv. sp., first commensal Treponema isolated from human feces.</title>
        <authorList>
            <person name="Belkhou C."/>
            <person name="Raes J."/>
        </authorList>
    </citation>
    <scope>NUCLEOTIDE SEQUENCE [LARGE SCALE GENOMIC DNA]</scope>
    <source>
        <strain evidence="12 13">RCC2812</strain>
    </source>
</reference>
<dbReference type="CDD" id="cd06261">
    <property type="entry name" value="TM_PBP2"/>
    <property type="match status" value="1"/>
</dbReference>
<dbReference type="InterPro" id="IPR035906">
    <property type="entry name" value="MetI-like_sf"/>
</dbReference>
<keyword evidence="5" id="KW-1003">Cell membrane</keyword>
<evidence type="ECO:0000256" key="10">
    <source>
        <dbReference type="RuleBase" id="RU363032"/>
    </source>
</evidence>
<evidence type="ECO:0000256" key="1">
    <source>
        <dbReference type="ARBA" id="ARBA00003159"/>
    </source>
</evidence>
<dbReference type="GO" id="GO:0006865">
    <property type="term" value="P:amino acid transport"/>
    <property type="evidence" value="ECO:0007669"/>
    <property type="project" value="UniProtKB-KW"/>
</dbReference>
<feature type="transmembrane region" description="Helical" evidence="10">
    <location>
        <begin position="103"/>
        <end position="122"/>
    </location>
</feature>
<evidence type="ECO:0000256" key="9">
    <source>
        <dbReference type="ARBA" id="ARBA00023136"/>
    </source>
</evidence>
<name>A0A7T3RBX9_9SPIR</name>
<evidence type="ECO:0000256" key="7">
    <source>
        <dbReference type="ARBA" id="ARBA00022970"/>
    </source>
</evidence>
<keyword evidence="9 10" id="KW-0472">Membrane</keyword>
<dbReference type="Pfam" id="PF00528">
    <property type="entry name" value="BPD_transp_1"/>
    <property type="match status" value="1"/>
</dbReference>
<dbReference type="AlphaFoldDB" id="A0A7T3RBX9"/>
<gene>
    <name evidence="12" type="ORF">IWA51_08445</name>
</gene>
<dbReference type="InterPro" id="IPR043429">
    <property type="entry name" value="ArtM/GltK/GlnP/TcyL/YhdX-like"/>
</dbReference>
<feature type="transmembrane region" description="Helical" evidence="10">
    <location>
        <begin position="206"/>
        <end position="225"/>
    </location>
</feature>
<protein>
    <submittedName>
        <fullName evidence="12">Amino acid ABC transporter permease</fullName>
    </submittedName>
</protein>
<dbReference type="InterPro" id="IPR000515">
    <property type="entry name" value="MetI-like"/>
</dbReference>
<organism evidence="12 13">
    <name type="scientific">Treponema peruense</name>
    <dbReference type="NCBI Taxonomy" id="2787628"/>
    <lineage>
        <taxon>Bacteria</taxon>
        <taxon>Pseudomonadati</taxon>
        <taxon>Spirochaetota</taxon>
        <taxon>Spirochaetia</taxon>
        <taxon>Spirochaetales</taxon>
        <taxon>Treponemataceae</taxon>
        <taxon>Treponema</taxon>
    </lineage>
</organism>